<dbReference type="SUPFAM" id="SSF56935">
    <property type="entry name" value="Porins"/>
    <property type="match status" value="1"/>
</dbReference>
<dbReference type="RefSeq" id="WP_180680033.1">
    <property type="nucleotide sequence ID" value="NZ_JACCKA010000091.1"/>
</dbReference>
<keyword evidence="2" id="KW-1185">Reference proteome</keyword>
<dbReference type="EMBL" id="JACCKA010000091">
    <property type="protein sequence ID" value="NZA28277.1"/>
    <property type="molecule type" value="Genomic_DNA"/>
</dbReference>
<dbReference type="InterPro" id="IPR020016">
    <property type="entry name" value="Decahaem-assoc_OM_MtrB/PioB"/>
</dbReference>
<evidence type="ECO:0000313" key="2">
    <source>
        <dbReference type="Proteomes" id="UP000578091"/>
    </source>
</evidence>
<comment type="caution">
    <text evidence="1">The sequence shown here is derived from an EMBL/GenBank/DDBJ whole genome shotgun (WGS) entry which is preliminary data.</text>
</comment>
<reference evidence="1 2" key="1">
    <citation type="submission" date="2020-07" db="EMBL/GenBank/DDBJ databases">
        <title>Luteimonas sp. SJ-92.</title>
        <authorList>
            <person name="Huang X.-X."/>
            <person name="Xu L."/>
            <person name="Sun J.-Q."/>
        </authorList>
    </citation>
    <scope>NUCLEOTIDE SEQUENCE [LARGE SCALE GENOMIC DNA]</scope>
    <source>
        <strain evidence="1 2">SJ-92</strain>
    </source>
</reference>
<organism evidence="1 2">
    <name type="scientific">Luteimonas salinisoli</name>
    <dbReference type="NCBI Taxonomy" id="2752307"/>
    <lineage>
        <taxon>Bacteria</taxon>
        <taxon>Pseudomonadati</taxon>
        <taxon>Pseudomonadota</taxon>
        <taxon>Gammaproteobacteria</taxon>
        <taxon>Lysobacterales</taxon>
        <taxon>Lysobacteraceae</taxon>
        <taxon>Luteimonas</taxon>
    </lineage>
</organism>
<dbReference type="Proteomes" id="UP000578091">
    <property type="component" value="Unassembled WGS sequence"/>
</dbReference>
<proteinExistence type="predicted"/>
<dbReference type="Pfam" id="PF11854">
    <property type="entry name" value="MtrB_PioB"/>
    <property type="match status" value="1"/>
</dbReference>
<evidence type="ECO:0000313" key="1">
    <source>
        <dbReference type="EMBL" id="NZA28277.1"/>
    </source>
</evidence>
<protein>
    <submittedName>
        <fullName evidence="1">MtrB/PioB family decaheme-associated outer membrane protein</fullName>
    </submittedName>
</protein>
<gene>
    <name evidence="1" type="ORF">H0E84_18030</name>
</gene>
<dbReference type="AlphaFoldDB" id="A0A853JIB2"/>
<name>A0A853JIB2_9GAMM</name>
<dbReference type="NCBIfam" id="TIGR03509">
    <property type="entry name" value="OMP_MtrB_PioB"/>
    <property type="match status" value="1"/>
</dbReference>
<accession>A0A853JIB2</accession>
<sequence>MPWAVCALLLGGAAGAADPVADPDRCREIALLFGYLDNDGVRHGRYAGSDSGGFAGIEIDACRGPRPGEGGARRWYVRGSGGGLATRWLQLGGGEQGRYAIHADMRRLATPGAAVWTPLRGEGDTFLLPPDWVPAPGTAGMSRLPELGEARLGLERRQRGLGLAFLLPGNWRIETRYRREARQGWQRFGGVIGSTGGNARAIVVPAPVDHLTRQADTTLGYAGEHLQLRIGHHLSQFDNAATRLRWQNPFVDVAGWAPSASHPGGFGQAQPAPDNRFQQFSLSGAYGRSAALRINADLALGSMRQNQAYLPYTVDPVLAESATQGLPRASLDGRIDTTLLQLRLSGRPHRHWRWSATYRFDDRDNRTPRDAYVGIGGDAQAQNADPASGQRRYNLPYGFRERTVSADAGFRPSRRFDASLGLRRQETARTWSSRADSDETRIELALRGHAGDRISGGVRLREGRRSGSTYVGNRAFLDSHSPDYVDTVAGGFENLPALRQYHLADRDRSHAQLFATFTPTPALGIGIEHGRTRDAYRRSELGLQRSRIDSTGIDVSYAPGGDWAAHAHAGRERFTFDQAGHSFRGGANRLEEAFDPERDWFAFHRDRALSLGLGASRELLQGRLKLRADYSQAWTEGKVAVVAGTALETGPLPPTKARLRRIDLDADYRLQERTRLRLRYSLESFRSRDWAFDGVGPETLSGIILLGGESPDYGAGAVMLSLHRSF</sequence>